<reference evidence="1 2" key="1">
    <citation type="journal article" date="2023" name="Plants (Basel)">
        <title>Bridging the Gap: Combining Genomics and Transcriptomics Approaches to Understand Stylosanthes scabra, an Orphan Legume from the Brazilian Caatinga.</title>
        <authorList>
            <person name="Ferreira-Neto J.R.C."/>
            <person name="da Silva M.D."/>
            <person name="Binneck E."/>
            <person name="de Melo N.F."/>
            <person name="da Silva R.H."/>
            <person name="de Melo A.L.T.M."/>
            <person name="Pandolfi V."/>
            <person name="Bustamante F.O."/>
            <person name="Brasileiro-Vidal A.C."/>
            <person name="Benko-Iseppon A.M."/>
        </authorList>
    </citation>
    <scope>NUCLEOTIDE SEQUENCE [LARGE SCALE GENOMIC DNA]</scope>
    <source>
        <tissue evidence="1">Leaves</tissue>
    </source>
</reference>
<evidence type="ECO:0008006" key="3">
    <source>
        <dbReference type="Google" id="ProtNLM"/>
    </source>
</evidence>
<dbReference type="EMBL" id="JASCZI010272316">
    <property type="protein sequence ID" value="MED6221631.1"/>
    <property type="molecule type" value="Genomic_DNA"/>
</dbReference>
<dbReference type="Proteomes" id="UP001341840">
    <property type="component" value="Unassembled WGS sequence"/>
</dbReference>
<protein>
    <recommendedName>
        <fullName evidence="3">RNase H type-1 domain-containing protein</fullName>
    </recommendedName>
</protein>
<accession>A0ABU6ZI42</accession>
<name>A0ABU6ZI42_9FABA</name>
<evidence type="ECO:0000313" key="2">
    <source>
        <dbReference type="Proteomes" id="UP001341840"/>
    </source>
</evidence>
<organism evidence="1 2">
    <name type="scientific">Stylosanthes scabra</name>
    <dbReference type="NCBI Taxonomy" id="79078"/>
    <lineage>
        <taxon>Eukaryota</taxon>
        <taxon>Viridiplantae</taxon>
        <taxon>Streptophyta</taxon>
        <taxon>Embryophyta</taxon>
        <taxon>Tracheophyta</taxon>
        <taxon>Spermatophyta</taxon>
        <taxon>Magnoliopsida</taxon>
        <taxon>eudicotyledons</taxon>
        <taxon>Gunneridae</taxon>
        <taxon>Pentapetalae</taxon>
        <taxon>rosids</taxon>
        <taxon>fabids</taxon>
        <taxon>Fabales</taxon>
        <taxon>Fabaceae</taxon>
        <taxon>Papilionoideae</taxon>
        <taxon>50 kb inversion clade</taxon>
        <taxon>dalbergioids sensu lato</taxon>
        <taxon>Dalbergieae</taxon>
        <taxon>Pterocarpus clade</taxon>
        <taxon>Stylosanthes</taxon>
    </lineage>
</organism>
<gene>
    <name evidence="1" type="ORF">PIB30_056684</name>
</gene>
<proteinExistence type="predicted"/>
<keyword evidence="2" id="KW-1185">Reference proteome</keyword>
<evidence type="ECO:0000313" key="1">
    <source>
        <dbReference type="EMBL" id="MED6221631.1"/>
    </source>
</evidence>
<sequence length="240" mass="27274">MEWVWLGSGGYPRPDWSRLIPYAVSSALFGGFDVAIFSSAYMSPPKFEFGTKHLSNLSHLSLVPGDAHLNWVGPTRSISIRDGMAWSFGDDGRYTAKSFKEVAVLKTLGEPGESNHGMVGMRVLCGGERKVYVYVEDTRWAKLETVESAMQFCLETVAVKEEDLCIVLDDKMLVNWIMGEKEVAWDQTFIRNRAKALETLFLNASVMFKKTKEFKRRLEWEAMSRSKDEAWVSWQTGEFA</sequence>
<comment type="caution">
    <text evidence="1">The sequence shown here is derived from an EMBL/GenBank/DDBJ whole genome shotgun (WGS) entry which is preliminary data.</text>
</comment>